<keyword evidence="3" id="KW-1133">Transmembrane helix</keyword>
<organism evidence="5 6">
    <name type="scientific">Coccomyxa subellipsoidea</name>
    <dbReference type="NCBI Taxonomy" id="248742"/>
    <lineage>
        <taxon>Eukaryota</taxon>
        <taxon>Viridiplantae</taxon>
        <taxon>Chlorophyta</taxon>
        <taxon>core chlorophytes</taxon>
        <taxon>Trebouxiophyceae</taxon>
        <taxon>Trebouxiophyceae incertae sedis</taxon>
        <taxon>Coccomyxaceae</taxon>
        <taxon>Coccomyxa</taxon>
    </lineage>
</organism>
<evidence type="ECO:0000313" key="5">
    <source>
        <dbReference type="EMBL" id="KAK9907382.1"/>
    </source>
</evidence>
<keyword evidence="6" id="KW-1185">Reference proteome</keyword>
<dbReference type="PANTHER" id="PTHR43329">
    <property type="entry name" value="EPOXIDE HYDROLASE"/>
    <property type="match status" value="1"/>
</dbReference>
<dbReference type="InterPro" id="IPR029058">
    <property type="entry name" value="AB_hydrolase_fold"/>
</dbReference>
<gene>
    <name evidence="5" type="ORF">WJX75_002578</name>
</gene>
<reference evidence="5 6" key="1">
    <citation type="journal article" date="2024" name="Nat. Commun.">
        <title>Phylogenomics reveals the evolutionary origins of lichenization in chlorophyte algae.</title>
        <authorList>
            <person name="Puginier C."/>
            <person name="Libourel C."/>
            <person name="Otte J."/>
            <person name="Skaloud P."/>
            <person name="Haon M."/>
            <person name="Grisel S."/>
            <person name="Petersen M."/>
            <person name="Berrin J.G."/>
            <person name="Delaux P.M."/>
            <person name="Dal Grande F."/>
            <person name="Keller J."/>
        </authorList>
    </citation>
    <scope>NUCLEOTIDE SEQUENCE [LARGE SCALE GENOMIC DNA]</scope>
    <source>
        <strain evidence="5 6">SAG 216-7</strain>
    </source>
</reference>
<evidence type="ECO:0000259" key="4">
    <source>
        <dbReference type="Pfam" id="PF00561"/>
    </source>
</evidence>
<proteinExistence type="inferred from homology"/>
<sequence>MITHRASRHVLGHKVGTRCPSRVCFSVRATPSPAALLMPQLHDTVEVPPRTLPQIVGGWLKYYTLITFVAVPIWAYQGFLALLGVTLGRKIFFAKTDRSAMTFKDPFDLEHGFVTVNGIRLHTVSAGKGKGKPLMLFLHGFPELWFSWRRQMQQFREDYEVVAVDMRGFGESDKPEGREHYTIPTLASDAAAIVRALGHEKCVLVAHDWGGMVAWHTAALYPEVVERLIVMALPHPTAWQDNMDLDQFRRSWYMLFFQAPKLPEFLALAADVAFISSAFRTGPVAPRNKDAVSDEDVERYKQGFARPGAATATINYYRAFFDSETRSPQPEYRRSHEILRRGLLKMPVLMLYAANDTALGPQLVRGTEKYVPDLELHVLEDCSHWVQQDQPELVQQLMRGFLERTGKGSKQQTLAQAA</sequence>
<keyword evidence="3" id="KW-0812">Transmembrane</keyword>
<comment type="similarity">
    <text evidence="2">Belongs to the AB hydrolase superfamily. Epoxide hydrolase family.</text>
</comment>
<evidence type="ECO:0000256" key="3">
    <source>
        <dbReference type="SAM" id="Phobius"/>
    </source>
</evidence>
<dbReference type="SUPFAM" id="SSF53474">
    <property type="entry name" value="alpha/beta-Hydrolases"/>
    <property type="match status" value="1"/>
</dbReference>
<dbReference type="EMBL" id="JALJOT010000009">
    <property type="protein sequence ID" value="KAK9907382.1"/>
    <property type="molecule type" value="Genomic_DNA"/>
</dbReference>
<dbReference type="InterPro" id="IPR000073">
    <property type="entry name" value="AB_hydrolase_1"/>
</dbReference>
<comment type="caution">
    <text evidence="5">The sequence shown here is derived from an EMBL/GenBank/DDBJ whole genome shotgun (WGS) entry which is preliminary data.</text>
</comment>
<dbReference type="Proteomes" id="UP001491310">
    <property type="component" value="Unassembled WGS sequence"/>
</dbReference>
<dbReference type="Pfam" id="PF00561">
    <property type="entry name" value="Abhydrolase_1"/>
    <property type="match status" value="1"/>
</dbReference>
<dbReference type="InterPro" id="IPR000639">
    <property type="entry name" value="Epox_hydrolase-like"/>
</dbReference>
<accession>A0ABR2YKJ6</accession>
<dbReference type="Gene3D" id="3.40.50.1820">
    <property type="entry name" value="alpha/beta hydrolase"/>
    <property type="match status" value="1"/>
</dbReference>
<name>A0ABR2YKJ6_9CHLO</name>
<evidence type="ECO:0000313" key="6">
    <source>
        <dbReference type="Proteomes" id="UP001491310"/>
    </source>
</evidence>
<feature type="domain" description="AB hydrolase-1" evidence="4">
    <location>
        <begin position="133"/>
        <end position="388"/>
    </location>
</feature>
<protein>
    <recommendedName>
        <fullName evidence="4">AB hydrolase-1 domain-containing protein</fullName>
    </recommendedName>
</protein>
<dbReference type="PRINTS" id="PR00412">
    <property type="entry name" value="EPOXHYDRLASE"/>
</dbReference>
<keyword evidence="3" id="KW-0472">Membrane</keyword>
<evidence type="ECO:0000256" key="2">
    <source>
        <dbReference type="ARBA" id="ARBA00038334"/>
    </source>
</evidence>
<evidence type="ECO:0000256" key="1">
    <source>
        <dbReference type="ARBA" id="ARBA00022801"/>
    </source>
</evidence>
<dbReference type="PRINTS" id="PR00111">
    <property type="entry name" value="ABHYDROLASE"/>
</dbReference>
<feature type="transmembrane region" description="Helical" evidence="3">
    <location>
        <begin position="62"/>
        <end position="85"/>
    </location>
</feature>
<keyword evidence="1" id="KW-0378">Hydrolase</keyword>